<evidence type="ECO:0000313" key="3">
    <source>
        <dbReference type="Proteomes" id="UP001152747"/>
    </source>
</evidence>
<keyword evidence="1" id="KW-0812">Transmembrane</keyword>
<dbReference type="EMBL" id="CANHGI010000006">
    <property type="protein sequence ID" value="CAI5455343.1"/>
    <property type="molecule type" value="Genomic_DNA"/>
</dbReference>
<evidence type="ECO:0000256" key="1">
    <source>
        <dbReference type="SAM" id="Phobius"/>
    </source>
</evidence>
<proteinExistence type="predicted"/>
<dbReference type="Proteomes" id="UP001152747">
    <property type="component" value="Unassembled WGS sequence"/>
</dbReference>
<reference evidence="2" key="1">
    <citation type="submission" date="2022-11" db="EMBL/GenBank/DDBJ databases">
        <authorList>
            <person name="Kikuchi T."/>
        </authorList>
    </citation>
    <scope>NUCLEOTIDE SEQUENCE</scope>
    <source>
        <strain evidence="2">PS1010</strain>
    </source>
</reference>
<gene>
    <name evidence="2" type="ORF">CAMP_LOCUS17980</name>
</gene>
<keyword evidence="1" id="KW-1133">Transmembrane helix</keyword>
<accession>A0A9P1J1U4</accession>
<protein>
    <submittedName>
        <fullName evidence="2">Uncharacterized protein</fullName>
    </submittedName>
</protein>
<name>A0A9P1J1U4_9PELO</name>
<organism evidence="2 3">
    <name type="scientific">Caenorhabditis angaria</name>
    <dbReference type="NCBI Taxonomy" id="860376"/>
    <lineage>
        <taxon>Eukaryota</taxon>
        <taxon>Metazoa</taxon>
        <taxon>Ecdysozoa</taxon>
        <taxon>Nematoda</taxon>
        <taxon>Chromadorea</taxon>
        <taxon>Rhabditida</taxon>
        <taxon>Rhabditina</taxon>
        <taxon>Rhabditomorpha</taxon>
        <taxon>Rhabditoidea</taxon>
        <taxon>Rhabditidae</taxon>
        <taxon>Peloderinae</taxon>
        <taxon>Caenorhabditis</taxon>
    </lineage>
</organism>
<feature type="transmembrane region" description="Helical" evidence="1">
    <location>
        <begin position="118"/>
        <end position="140"/>
    </location>
</feature>
<comment type="caution">
    <text evidence="2">The sequence shown here is derived from an EMBL/GenBank/DDBJ whole genome shotgun (WGS) entry which is preliminary data.</text>
</comment>
<keyword evidence="3" id="KW-1185">Reference proteome</keyword>
<sequence length="141" mass="16176">MVTNFDLSKKLVNEMTDCQEMTEKIKKEVPMSEEICVGKNPDASILEIKPTCETVGIFATGCVCQICGVHSREAAVLVENGNPIDLNMFHAEELVEVLELDNAKEPCYLFMEQMQQFLLVWIAFTLSLMMMYMLYCHYYHC</sequence>
<evidence type="ECO:0000313" key="2">
    <source>
        <dbReference type="EMBL" id="CAI5455343.1"/>
    </source>
</evidence>
<dbReference type="AlphaFoldDB" id="A0A9P1J1U4"/>
<keyword evidence="1" id="KW-0472">Membrane</keyword>